<feature type="region of interest" description="Disordered" evidence="1">
    <location>
        <begin position="533"/>
        <end position="555"/>
    </location>
</feature>
<evidence type="ECO:0000256" key="1">
    <source>
        <dbReference type="SAM" id="MobiDB-lite"/>
    </source>
</evidence>
<reference evidence="3" key="1">
    <citation type="submission" date="2025-08" db="UniProtKB">
        <authorList>
            <consortium name="RefSeq"/>
        </authorList>
    </citation>
    <scope>IDENTIFICATION</scope>
</reference>
<protein>
    <submittedName>
        <fullName evidence="3">Meiosis-specific coiled-coil domain-containing protein MEIOC-like isoform X1</fullName>
    </submittedName>
</protein>
<dbReference type="GO" id="GO:0048255">
    <property type="term" value="P:mRNA stabilization"/>
    <property type="evidence" value="ECO:0007669"/>
    <property type="project" value="TreeGrafter"/>
</dbReference>
<dbReference type="GeneID" id="117354380"/>
<dbReference type="PANTHER" id="PTHR33861">
    <property type="entry name" value="PROTEIN CBG18333"/>
    <property type="match status" value="1"/>
</dbReference>
<dbReference type="GO" id="GO:0005634">
    <property type="term" value="C:nucleus"/>
    <property type="evidence" value="ECO:0007669"/>
    <property type="project" value="TreeGrafter"/>
</dbReference>
<name>A0A6P8PUZ2_GEOSA</name>
<dbReference type="Proteomes" id="UP000515159">
    <property type="component" value="Chromosome 2"/>
</dbReference>
<evidence type="ECO:0000313" key="3">
    <source>
        <dbReference type="RefSeq" id="XP_033787689.1"/>
    </source>
</evidence>
<feature type="compositionally biased region" description="Polar residues" evidence="1">
    <location>
        <begin position="879"/>
        <end position="888"/>
    </location>
</feature>
<feature type="region of interest" description="Disordered" evidence="1">
    <location>
        <begin position="869"/>
        <end position="888"/>
    </location>
</feature>
<dbReference type="Pfam" id="PF15189">
    <property type="entry name" value="MEIOC"/>
    <property type="match status" value="1"/>
</dbReference>
<dbReference type="InParanoid" id="A0A6P8PUZ2"/>
<gene>
    <name evidence="3" type="primary">LOC117354380</name>
</gene>
<accession>A0A6P8PUZ2</accession>
<dbReference type="InterPro" id="IPR027963">
    <property type="entry name" value="MEIOC"/>
</dbReference>
<organism evidence="2 3">
    <name type="scientific">Geotrypetes seraphini</name>
    <name type="common">Gaboon caecilian</name>
    <name type="synonym">Caecilia seraphini</name>
    <dbReference type="NCBI Taxonomy" id="260995"/>
    <lineage>
        <taxon>Eukaryota</taxon>
        <taxon>Metazoa</taxon>
        <taxon>Chordata</taxon>
        <taxon>Craniata</taxon>
        <taxon>Vertebrata</taxon>
        <taxon>Euteleostomi</taxon>
        <taxon>Amphibia</taxon>
        <taxon>Gymnophiona</taxon>
        <taxon>Geotrypetes</taxon>
    </lineage>
</organism>
<dbReference type="PANTHER" id="PTHR33861:SF4">
    <property type="entry name" value="MEIOSIS-SPECIFIC COILED-COIL DOMAIN-CONTAINING PROTEIN MEIOC"/>
    <property type="match status" value="1"/>
</dbReference>
<keyword evidence="2" id="KW-1185">Reference proteome</keyword>
<proteinExistence type="predicted"/>
<dbReference type="AlphaFoldDB" id="A0A6P8PUZ2"/>
<dbReference type="RefSeq" id="XP_033787689.1">
    <property type="nucleotide sequence ID" value="XM_033931798.1"/>
</dbReference>
<feature type="compositionally biased region" description="Basic and acidic residues" evidence="1">
    <location>
        <begin position="869"/>
        <end position="878"/>
    </location>
</feature>
<dbReference type="KEGG" id="gsh:117354380"/>
<dbReference type="OrthoDB" id="5978002at2759"/>
<evidence type="ECO:0000313" key="2">
    <source>
        <dbReference type="Proteomes" id="UP000515159"/>
    </source>
</evidence>
<dbReference type="GO" id="GO:0007144">
    <property type="term" value="P:female meiosis I"/>
    <property type="evidence" value="ECO:0007669"/>
    <property type="project" value="TreeGrafter"/>
</dbReference>
<sequence>MIVAAALLATPRTDVAPACNPEEENLKKENMDTNLFSPFGIACMSPPLESSRLYSNWSVCGDDSTALSNLQDFTKKSAPINLSSGNGPDMVGLVSNILEEPKKLDPVTDWNSLSKLFPPVWDSDIGDNGDFLGHSSKNTVENINFTNLIGTLGYHQEHMQNVPGIESLQGGFEDLSLVESWLSPPGNVLHPQNPTFKKNATIQQNGFELQNGGFSPEDCNKVNLNRDFEKNSPDFRILSPQNRIKDSTNIHKEHWKTNRVRNKFMKNGSKDQIKYSNNISHASFDNTWSRAFHENQLVSMKYEDQGTHISQMSNYPSLIHFNEQLPKDNNYSGVMNGKHHTDCSKNNNGSFPIRDNFVNVENKAHLGLKDVLPKSPEYDSSSNDIPQNGNQCSSYSGHIWLDGKALSATSASNVMSGNQTQVVTSPQLSSGVSTMSSGSPTHNSVAQPLYYSQLSPVPTSEKDGRSQIPTTIPCSLGCYNTVNHNQKWNRSVGHSHFDTVANKDQYRKMSTGFSPNWTSRQQLVNNDHRLNRKQMQDDRRGRKTWIPQPGLGQNRHRFNVLQNKQEQNGGNMSDFINPSFLHSYPLISDFTQNPNFSPFNPHAFPAAANFGFPPSSFPFSEIVDLFHSDFNHLNPFVNDLLYGEIMTPYLAFPTPFNKYKPLRNRSGPANELHTWLEECCEQWRALEKERKKTEADLARNFPGRRVSSSNNTHVSRLPLNPSRVDRLIVDELREQARIVMLVEKMEKLLGSAVHGNISATLEHHLEAILVTQARRKDEIVNAANRQRQAVPRCNNEKDVLALAAAIKELAAATRKARTALWCAFQMTLPETSLSSQAKQEDLVRALQELCPRVPGMCLEIHAVQADNGCEKNKDKEQSDSGVTSEKNI</sequence>
<dbReference type="GO" id="GO:0007141">
    <property type="term" value="P:male meiosis I"/>
    <property type="evidence" value="ECO:0007669"/>
    <property type="project" value="TreeGrafter"/>
</dbReference>
<dbReference type="GO" id="GO:0005737">
    <property type="term" value="C:cytoplasm"/>
    <property type="evidence" value="ECO:0007669"/>
    <property type="project" value="TreeGrafter"/>
</dbReference>